<evidence type="ECO:0000313" key="2">
    <source>
        <dbReference type="EMBL" id="GFR45845.1"/>
    </source>
</evidence>
<keyword evidence="3" id="KW-1185">Reference proteome</keyword>
<sequence length="194" mass="21323">MRSCSRELITLQRWISNAATHSGRHHQCSSLVAPSLESLPSTSGRVDGAYFLQRLASRSYSAKAEVARTTEAAPAAGADKAAAVASPSSSSPAPFYAGLAQRYPDPDHIPEATLQRLRNELFGRPVRPRETTGRRALARPLQGRQLADWYFLPPAEVPGFHNEEKEYEVSKAMNRRQRKDAAAEEAPAKGKKKK</sequence>
<dbReference type="Pfam" id="PF08293">
    <property type="entry name" value="MRP-S33"/>
    <property type="match status" value="1"/>
</dbReference>
<proteinExistence type="predicted"/>
<reference evidence="2 3" key="1">
    <citation type="journal article" date="2021" name="Sci. Rep.">
        <title>Genome sequencing of the multicellular alga Astrephomene provides insights into convergent evolution of germ-soma differentiation.</title>
        <authorList>
            <person name="Yamashita S."/>
            <person name="Yamamoto K."/>
            <person name="Matsuzaki R."/>
            <person name="Suzuki S."/>
            <person name="Yamaguchi H."/>
            <person name="Hirooka S."/>
            <person name="Minakuchi Y."/>
            <person name="Miyagishima S."/>
            <person name="Kawachi M."/>
            <person name="Toyoda A."/>
            <person name="Nozaki H."/>
        </authorList>
    </citation>
    <scope>NUCLEOTIDE SEQUENCE [LARGE SCALE GENOMIC DNA]</scope>
    <source>
        <strain evidence="2 3">NIES-4017</strain>
    </source>
</reference>
<dbReference type="AlphaFoldDB" id="A0AAD3HMK5"/>
<name>A0AAD3HMK5_9CHLO</name>
<protein>
    <submittedName>
        <fullName evidence="2">Uncharacterized protein</fullName>
    </submittedName>
</protein>
<gene>
    <name evidence="2" type="ORF">Agub_g7212</name>
</gene>
<dbReference type="Proteomes" id="UP001054857">
    <property type="component" value="Unassembled WGS sequence"/>
</dbReference>
<evidence type="ECO:0000256" key="1">
    <source>
        <dbReference type="SAM" id="MobiDB-lite"/>
    </source>
</evidence>
<comment type="caution">
    <text evidence="2">The sequence shown here is derived from an EMBL/GenBank/DDBJ whole genome shotgun (WGS) entry which is preliminary data.</text>
</comment>
<dbReference type="EMBL" id="BMAR01000011">
    <property type="protein sequence ID" value="GFR45845.1"/>
    <property type="molecule type" value="Genomic_DNA"/>
</dbReference>
<dbReference type="InterPro" id="IPR013219">
    <property type="entry name" value="Ribosomal_mS33"/>
</dbReference>
<organism evidence="2 3">
    <name type="scientific">Astrephomene gubernaculifera</name>
    <dbReference type="NCBI Taxonomy" id="47775"/>
    <lineage>
        <taxon>Eukaryota</taxon>
        <taxon>Viridiplantae</taxon>
        <taxon>Chlorophyta</taxon>
        <taxon>core chlorophytes</taxon>
        <taxon>Chlorophyceae</taxon>
        <taxon>CS clade</taxon>
        <taxon>Chlamydomonadales</taxon>
        <taxon>Astrephomenaceae</taxon>
        <taxon>Astrephomene</taxon>
    </lineage>
</organism>
<feature type="region of interest" description="Disordered" evidence="1">
    <location>
        <begin position="161"/>
        <end position="194"/>
    </location>
</feature>
<accession>A0AAD3HMK5</accession>
<evidence type="ECO:0000313" key="3">
    <source>
        <dbReference type="Proteomes" id="UP001054857"/>
    </source>
</evidence>
<feature type="compositionally biased region" description="Basic and acidic residues" evidence="1">
    <location>
        <begin position="179"/>
        <end position="188"/>
    </location>
</feature>